<dbReference type="Proteomes" id="UP000827813">
    <property type="component" value="Segment"/>
</dbReference>
<accession>A0AAE7RVH5</accession>
<dbReference type="GeneID" id="75691224"/>
<dbReference type="EMBL" id="MZ130486">
    <property type="protein sequence ID" value="QWM90171.1"/>
    <property type="molecule type" value="Genomic_DNA"/>
</dbReference>
<keyword evidence="3" id="KW-1185">Reference proteome</keyword>
<dbReference type="InterPro" id="IPR057163">
    <property type="entry name" value="DUF7841"/>
</dbReference>
<dbReference type="RefSeq" id="YP_010359743.1">
    <property type="nucleotide sequence ID" value="NC_062776.1"/>
</dbReference>
<protein>
    <recommendedName>
        <fullName evidence="1">DUF7841 domain-containing protein</fullName>
    </recommendedName>
</protein>
<name>A0AAE7RVH5_9CAUD</name>
<dbReference type="KEGG" id="vg:75691224"/>
<organism evidence="2 3">
    <name type="scientific">uncultured phage cr9_1</name>
    <dbReference type="NCBI Taxonomy" id="2986400"/>
    <lineage>
        <taxon>Viruses</taxon>
        <taxon>Duplodnaviria</taxon>
        <taxon>Heunggongvirae</taxon>
        <taxon>Uroviricota</taxon>
        <taxon>Caudoviricetes</taxon>
        <taxon>Crassvirales</taxon>
        <taxon>Intestiviridae</taxon>
        <taxon>Crudevirinae</taxon>
        <taxon>Dabirmavirus</taxon>
        <taxon>Dabirmavirus hominis</taxon>
    </lineage>
</organism>
<reference evidence="2 3" key="1">
    <citation type="submission" date="2021-04" db="EMBL/GenBank/DDBJ databases">
        <authorList>
            <person name="Shkoporov A.N."/>
            <person name="Stockdale S.R."/>
            <person name="Guerin E."/>
            <person name="Ross R.P."/>
            <person name="Hill C."/>
        </authorList>
    </citation>
    <scope>NUCLEOTIDE SEQUENCE [LARGE SCALE GENOMIC DNA]</scope>
    <source>
        <strain evidence="3">cr9_1</strain>
    </source>
</reference>
<dbReference type="Pfam" id="PF25223">
    <property type="entry name" value="DUF7841"/>
    <property type="match status" value="1"/>
</dbReference>
<gene>
    <name evidence="2" type="primary">gp_23104</name>
</gene>
<feature type="domain" description="DUF7841" evidence="1">
    <location>
        <begin position="45"/>
        <end position="166"/>
    </location>
</feature>
<evidence type="ECO:0000313" key="2">
    <source>
        <dbReference type="EMBL" id="QWM90171.1"/>
    </source>
</evidence>
<evidence type="ECO:0000313" key="3">
    <source>
        <dbReference type="Proteomes" id="UP000827813"/>
    </source>
</evidence>
<evidence type="ECO:0000259" key="1">
    <source>
        <dbReference type="Pfam" id="PF25223"/>
    </source>
</evidence>
<proteinExistence type="predicted"/>
<sequence>MSKYKDIINSYKEANVSSTELYNGIMSLHNVFDYVEKQDNKTFWKSMRKLHESIKGAHFDEEYAKWQVSTMYHTADNGKVCKGEIYNYDCAKNVFDKYVRNINSSITVWDVYVAINAQYHDYIRLYSEWFRNINKNELDNKIIESAITFYFKDEDSGSTKTWNYFKTAN</sequence>